<dbReference type="OrthoDB" id="3500708at2"/>
<protein>
    <submittedName>
        <fullName evidence="3">Aldo/keto reductase</fullName>
    </submittedName>
</protein>
<reference evidence="3 4" key="1">
    <citation type="submission" date="2019-10" db="EMBL/GenBank/DDBJ databases">
        <title>Whole genome shotgun sequence of Acrocarpospora pleiomorpha NBRC 16267.</title>
        <authorList>
            <person name="Ichikawa N."/>
            <person name="Kimura A."/>
            <person name="Kitahashi Y."/>
            <person name="Komaki H."/>
            <person name="Oguchi A."/>
        </authorList>
    </citation>
    <scope>NUCLEOTIDE SEQUENCE [LARGE SCALE GENOMIC DNA]</scope>
    <source>
        <strain evidence="3 4">NBRC 16267</strain>
    </source>
</reference>
<dbReference type="Gene3D" id="3.20.20.100">
    <property type="entry name" value="NADP-dependent oxidoreductase domain"/>
    <property type="match status" value="1"/>
</dbReference>
<evidence type="ECO:0000313" key="4">
    <source>
        <dbReference type="Proteomes" id="UP000377595"/>
    </source>
</evidence>
<keyword evidence="1" id="KW-0560">Oxidoreductase</keyword>
<dbReference type="EMBL" id="BLAF01000010">
    <property type="protein sequence ID" value="GES19209.1"/>
    <property type="molecule type" value="Genomic_DNA"/>
</dbReference>
<dbReference type="GO" id="GO:0005829">
    <property type="term" value="C:cytosol"/>
    <property type="evidence" value="ECO:0007669"/>
    <property type="project" value="UniProtKB-ARBA"/>
</dbReference>
<sequence>MQYRTLGRTGIKVSPYALGAMMFGAAGNPDHDDSIKIIHRALDAGINFIDTADMYSHGESEEIVGKALKGRRDDVVLATKARFPVNYDPSGATPPVPNQSGASRRWLIRALDDSLRRLDTDYVDLYQIHRPDPDTDIEETLSALTDLVRAGKVRAIGTSSLPASDIVHSHWVAERRGLTRLHTEQPPYSILNRGIEREVLPVAQQYGMGTLVWSPLAGGLLTGRYRKNQQNATHRSQFGFQHLRDERRLDAVEQLIPLAQDAGIPLTHLATAFAIAHPGVTSAIIGPRTMDHLDDLLAGLDVTLTDEILDRIDEIAPPGTDIGALDMAYNPPAIEHARLRRRPVDERAAA</sequence>
<dbReference type="PANTHER" id="PTHR43364:SF4">
    <property type="entry name" value="NAD(P)-LINKED OXIDOREDUCTASE SUPERFAMILY PROTEIN"/>
    <property type="match status" value="1"/>
</dbReference>
<dbReference type="InterPro" id="IPR050523">
    <property type="entry name" value="AKR_Detox_Biosynth"/>
</dbReference>
<evidence type="ECO:0000256" key="1">
    <source>
        <dbReference type="ARBA" id="ARBA00023002"/>
    </source>
</evidence>
<feature type="domain" description="NADP-dependent oxidoreductase" evidence="2">
    <location>
        <begin position="18"/>
        <end position="316"/>
    </location>
</feature>
<organism evidence="3 4">
    <name type="scientific">Acrocarpospora pleiomorpha</name>
    <dbReference type="NCBI Taxonomy" id="90975"/>
    <lineage>
        <taxon>Bacteria</taxon>
        <taxon>Bacillati</taxon>
        <taxon>Actinomycetota</taxon>
        <taxon>Actinomycetes</taxon>
        <taxon>Streptosporangiales</taxon>
        <taxon>Streptosporangiaceae</taxon>
        <taxon>Acrocarpospora</taxon>
    </lineage>
</organism>
<proteinExistence type="predicted"/>
<comment type="caution">
    <text evidence="3">The sequence shown here is derived from an EMBL/GenBank/DDBJ whole genome shotgun (WGS) entry which is preliminary data.</text>
</comment>
<evidence type="ECO:0000313" key="3">
    <source>
        <dbReference type="EMBL" id="GES19209.1"/>
    </source>
</evidence>
<dbReference type="SUPFAM" id="SSF51430">
    <property type="entry name" value="NAD(P)-linked oxidoreductase"/>
    <property type="match status" value="1"/>
</dbReference>
<evidence type="ECO:0000259" key="2">
    <source>
        <dbReference type="Pfam" id="PF00248"/>
    </source>
</evidence>
<name>A0A5M3XGE5_9ACTN</name>
<dbReference type="RefSeq" id="WP_155344305.1">
    <property type="nucleotide sequence ID" value="NZ_BAAAHM010000018.1"/>
</dbReference>
<dbReference type="AlphaFoldDB" id="A0A5M3XGE5"/>
<accession>A0A5M3XGE5</accession>
<dbReference type="GO" id="GO:0016491">
    <property type="term" value="F:oxidoreductase activity"/>
    <property type="evidence" value="ECO:0007669"/>
    <property type="project" value="UniProtKB-KW"/>
</dbReference>
<dbReference type="Pfam" id="PF00248">
    <property type="entry name" value="Aldo_ket_red"/>
    <property type="match status" value="1"/>
</dbReference>
<dbReference type="InterPro" id="IPR036812">
    <property type="entry name" value="NAD(P)_OxRdtase_dom_sf"/>
</dbReference>
<dbReference type="InterPro" id="IPR023210">
    <property type="entry name" value="NADP_OxRdtase_dom"/>
</dbReference>
<dbReference type="FunFam" id="3.20.20.100:FF:000004">
    <property type="entry name" value="Oxidoreductase, aldo/keto reductase"/>
    <property type="match status" value="1"/>
</dbReference>
<gene>
    <name evidence="3" type="ORF">Aple_021050</name>
</gene>
<keyword evidence="4" id="KW-1185">Reference proteome</keyword>
<dbReference type="Proteomes" id="UP000377595">
    <property type="component" value="Unassembled WGS sequence"/>
</dbReference>
<dbReference type="PANTHER" id="PTHR43364">
    <property type="entry name" value="NADH-SPECIFIC METHYLGLYOXAL REDUCTASE-RELATED"/>
    <property type="match status" value="1"/>
</dbReference>